<dbReference type="Proteomes" id="UP000176424">
    <property type="component" value="Unassembled WGS sequence"/>
</dbReference>
<dbReference type="AlphaFoldDB" id="A0A1F4ZQX9"/>
<dbReference type="EMBL" id="MEXR01000054">
    <property type="protein sequence ID" value="OGD08650.1"/>
    <property type="molecule type" value="Genomic_DNA"/>
</dbReference>
<name>A0A1F4ZQX9_9BACT</name>
<evidence type="ECO:0000313" key="1">
    <source>
        <dbReference type="EMBL" id="OGD08650.1"/>
    </source>
</evidence>
<organism evidence="1 2">
    <name type="scientific">Candidatus Amesbacteria bacterium RIFOXYB1_FULL_44_23</name>
    <dbReference type="NCBI Taxonomy" id="1797263"/>
    <lineage>
        <taxon>Bacteria</taxon>
        <taxon>Candidatus Amesiibacteriota</taxon>
    </lineage>
</organism>
<gene>
    <name evidence="1" type="ORF">A2397_04910</name>
</gene>
<reference evidence="1 2" key="1">
    <citation type="journal article" date="2016" name="Nat. Commun.">
        <title>Thousands of microbial genomes shed light on interconnected biogeochemical processes in an aquifer system.</title>
        <authorList>
            <person name="Anantharaman K."/>
            <person name="Brown C.T."/>
            <person name="Hug L.A."/>
            <person name="Sharon I."/>
            <person name="Castelle C.J."/>
            <person name="Probst A.J."/>
            <person name="Thomas B.C."/>
            <person name="Singh A."/>
            <person name="Wilkins M.J."/>
            <person name="Karaoz U."/>
            <person name="Brodie E.L."/>
            <person name="Williams K.H."/>
            <person name="Hubbard S.S."/>
            <person name="Banfield J.F."/>
        </authorList>
    </citation>
    <scope>NUCLEOTIDE SEQUENCE [LARGE SCALE GENOMIC DNA]</scope>
</reference>
<accession>A0A1F4ZQX9</accession>
<protein>
    <submittedName>
        <fullName evidence="1">Uncharacterized protein</fullName>
    </submittedName>
</protein>
<proteinExistence type="predicted"/>
<evidence type="ECO:0000313" key="2">
    <source>
        <dbReference type="Proteomes" id="UP000176424"/>
    </source>
</evidence>
<sequence length="590" mass="65222">MARSKSRQFGLGKLVSVLALVVLTAGSVIMIDKKVALFSRAATTATINVSCASITISPAKKAYLPGEQVTLTVQGAGLVTGMEVYFAPAVMDMTKPYPADYWDPIPGSYSLASKKWTGTWTVPNKNGEYVIVPNLKQGDGGFCSGNPGYACANCNKGTAAGTINPGIQSCLGCQLKLLVNSNYSNQELRSGIDLKSYWNLNPGNSWTYIGYNTFTSTTANFNSRLSIEEKVNACGYTLTPLRFTKDSVYGYWNNKNTTDPGTANLRFLVSYFEPNTAWSENTFGALYSKVYSFPANSTLPISELGPINPTHNVNNRMYDTFPFSYFYYAPYLYAERYIQPNWNLERVDRLYSTKTGADPICPGNYNQATDYPRYWNIRYIEDNVDTPAYSGPVLRLRQIEGKYPLNTGWYIREDWYLAPNIGIVQMDIKNLVSLCPNTGVRDPDCDGLGPMANPPAKMKLTGYYRGDKGLSVSVTPETVSKTGKYYLRAYYVENGKNIGYTGYLQAKSCIGSSCTPGTPFKWGNGDGTYIWMNNGVGVADLSKIRTLLTGEYHSYFRPFIDVTPADTTGETTLTSTNLPWSNQVVINVTP</sequence>
<comment type="caution">
    <text evidence="1">The sequence shown here is derived from an EMBL/GenBank/DDBJ whole genome shotgun (WGS) entry which is preliminary data.</text>
</comment>